<evidence type="ECO:0000256" key="15">
    <source>
        <dbReference type="RuleBase" id="RU004024"/>
    </source>
</evidence>
<dbReference type="Gene3D" id="2.60.40.420">
    <property type="entry name" value="Cupredoxins - blue copper proteins"/>
    <property type="match status" value="1"/>
</dbReference>
<dbReference type="NCBIfam" id="TIGR02866">
    <property type="entry name" value="CoxB"/>
    <property type="match status" value="1"/>
</dbReference>
<accession>A0A1M4VBZ4</accession>
<keyword evidence="9 16" id="KW-1133">Transmembrane helix</keyword>
<comment type="cofactor">
    <cofactor evidence="15">
        <name>Cu cation</name>
        <dbReference type="ChEBI" id="CHEBI:23378"/>
    </cofactor>
    <text evidence="15">Binds a copper A center.</text>
</comment>
<dbReference type="Pfam" id="PF00116">
    <property type="entry name" value="COX2"/>
    <property type="match status" value="1"/>
</dbReference>
<evidence type="ECO:0000256" key="1">
    <source>
        <dbReference type="ARBA" id="ARBA00004141"/>
    </source>
</evidence>
<evidence type="ECO:0000256" key="16">
    <source>
        <dbReference type="SAM" id="Phobius"/>
    </source>
</evidence>
<evidence type="ECO:0000256" key="13">
    <source>
        <dbReference type="ARBA" id="ARBA00047816"/>
    </source>
</evidence>
<dbReference type="CDD" id="cd13919">
    <property type="entry name" value="CuRO_HCO_II_like_5"/>
    <property type="match status" value="1"/>
</dbReference>
<keyword evidence="8 14" id="KW-0249">Electron transport</keyword>
<dbReference type="InterPro" id="IPR001505">
    <property type="entry name" value="Copper_CuA"/>
</dbReference>
<evidence type="ECO:0000313" key="20">
    <source>
        <dbReference type="Proteomes" id="UP000184295"/>
    </source>
</evidence>
<evidence type="ECO:0000256" key="3">
    <source>
        <dbReference type="ARBA" id="ARBA00022448"/>
    </source>
</evidence>
<dbReference type="SUPFAM" id="SSF49503">
    <property type="entry name" value="Cupredoxins"/>
    <property type="match status" value="1"/>
</dbReference>
<dbReference type="Proteomes" id="UP000184295">
    <property type="component" value="Unassembled WGS sequence"/>
</dbReference>
<dbReference type="GO" id="GO:0005886">
    <property type="term" value="C:plasma membrane"/>
    <property type="evidence" value="ECO:0007669"/>
    <property type="project" value="UniProtKB-SubCell"/>
</dbReference>
<feature type="transmembrane region" description="Helical" evidence="16">
    <location>
        <begin position="61"/>
        <end position="87"/>
    </location>
</feature>
<dbReference type="Pfam" id="PF02790">
    <property type="entry name" value="COX2_TM"/>
    <property type="match status" value="1"/>
</dbReference>
<evidence type="ECO:0000256" key="9">
    <source>
        <dbReference type="ARBA" id="ARBA00022989"/>
    </source>
</evidence>
<dbReference type="PRINTS" id="PR01166">
    <property type="entry name" value="CYCOXIDASEII"/>
</dbReference>
<keyword evidence="5 14" id="KW-0812">Transmembrane</keyword>
<dbReference type="Gene3D" id="1.10.287.90">
    <property type="match status" value="1"/>
</dbReference>
<dbReference type="InterPro" id="IPR011759">
    <property type="entry name" value="Cyt_c_oxidase_su2_TM_dom"/>
</dbReference>
<protein>
    <recommendedName>
        <fullName evidence="15">Cytochrome c oxidase subunit 2</fullName>
        <ecNumber evidence="15">7.1.1.9</ecNumber>
    </recommendedName>
</protein>
<keyword evidence="7" id="KW-1278">Translocase</keyword>
<evidence type="ECO:0000256" key="11">
    <source>
        <dbReference type="ARBA" id="ARBA00023136"/>
    </source>
</evidence>
<evidence type="ECO:0000256" key="7">
    <source>
        <dbReference type="ARBA" id="ARBA00022967"/>
    </source>
</evidence>
<keyword evidence="20" id="KW-1185">Reference proteome</keyword>
<feature type="transmembrane region" description="Helical" evidence="16">
    <location>
        <begin position="108"/>
        <end position="128"/>
    </location>
</feature>
<dbReference type="PROSITE" id="PS50857">
    <property type="entry name" value="COX2_CUA"/>
    <property type="match status" value="1"/>
</dbReference>
<feature type="domain" description="Cytochrome oxidase subunit II copper A binding" evidence="17">
    <location>
        <begin position="138"/>
        <end position="260"/>
    </location>
</feature>
<reference evidence="20" key="1">
    <citation type="submission" date="2016-11" db="EMBL/GenBank/DDBJ databases">
        <authorList>
            <person name="Varghese N."/>
            <person name="Submissions S."/>
        </authorList>
    </citation>
    <scope>NUCLEOTIDE SEQUENCE [LARGE SCALE GENOMIC DNA]</scope>
    <source>
        <strain evidence="20">DSM 19514</strain>
    </source>
</reference>
<dbReference type="GO" id="GO:0004129">
    <property type="term" value="F:cytochrome-c oxidase activity"/>
    <property type="evidence" value="ECO:0007669"/>
    <property type="project" value="UniProtKB-EC"/>
</dbReference>
<evidence type="ECO:0000256" key="10">
    <source>
        <dbReference type="ARBA" id="ARBA00023008"/>
    </source>
</evidence>
<evidence type="ECO:0000256" key="14">
    <source>
        <dbReference type="RuleBase" id="RU000456"/>
    </source>
</evidence>
<evidence type="ECO:0000256" key="2">
    <source>
        <dbReference type="ARBA" id="ARBA00007866"/>
    </source>
</evidence>
<feature type="transmembrane region" description="Helical" evidence="16">
    <location>
        <begin position="25"/>
        <end position="49"/>
    </location>
</feature>
<dbReference type="InterPro" id="IPR045187">
    <property type="entry name" value="CcO_II"/>
</dbReference>
<dbReference type="InterPro" id="IPR002429">
    <property type="entry name" value="CcO_II-like_C"/>
</dbReference>
<evidence type="ECO:0000259" key="18">
    <source>
        <dbReference type="PROSITE" id="PS50999"/>
    </source>
</evidence>
<comment type="function">
    <text evidence="12 15">Subunits I and II form the functional core of the enzyme complex. Electrons originating in cytochrome c are transferred via heme a and Cu(A) to the binuclear center formed by heme a3 and Cu(B).</text>
</comment>
<feature type="domain" description="Cytochrome oxidase subunit II transmembrane region profile" evidence="18">
    <location>
        <begin position="38"/>
        <end position="136"/>
    </location>
</feature>
<evidence type="ECO:0000256" key="5">
    <source>
        <dbReference type="ARBA" id="ARBA00022692"/>
    </source>
</evidence>
<dbReference type="InterPro" id="IPR014222">
    <property type="entry name" value="Cyt_c_oxidase_su2"/>
</dbReference>
<gene>
    <name evidence="19" type="ORF">SAMN02745225_01270</name>
</gene>
<name>A0A1M4VBZ4_9ACTN</name>
<dbReference type="InterPro" id="IPR008972">
    <property type="entry name" value="Cupredoxin"/>
</dbReference>
<sequence>MRASGLLGSASFPRRLVHLSRLPKVVRVVGTGLGASLVLGACNLPTFAINKGATTQGRDTFHLFQLFTIISIPVLLSVFVPLGWAIFRYRKKDESIPKQTHSHIPVEVTWTVIPILIVAFLFVLTVQVENKVTAVSSHPNLRVNVVGFQWGWKFNYPSFGVTKVTQGVGGSSVYPQLVLPEGETTTIHLVSNDVVHGFYVPQFDFSRYALPGVNNYFDFTPTQTGTFIGRCSQLCGLYHSEMLFTVKVVTPAQFNSWISQQSHNTIGA</sequence>
<keyword evidence="4 14" id="KW-0679">Respiratory chain</keyword>
<keyword evidence="3 14" id="KW-0813">Transport</keyword>
<keyword evidence="11 16" id="KW-0472">Membrane</keyword>
<keyword evidence="6 15" id="KW-0479">Metal-binding</keyword>
<dbReference type="PANTHER" id="PTHR22888">
    <property type="entry name" value="CYTOCHROME C OXIDASE, SUBUNIT II"/>
    <property type="match status" value="1"/>
</dbReference>
<dbReference type="SUPFAM" id="SSF81464">
    <property type="entry name" value="Cytochrome c oxidase subunit II-like, transmembrane region"/>
    <property type="match status" value="1"/>
</dbReference>
<organism evidence="19 20">
    <name type="scientific">Ferrithrix thermotolerans DSM 19514</name>
    <dbReference type="NCBI Taxonomy" id="1121881"/>
    <lineage>
        <taxon>Bacteria</taxon>
        <taxon>Bacillati</taxon>
        <taxon>Actinomycetota</taxon>
        <taxon>Acidimicrobiia</taxon>
        <taxon>Acidimicrobiales</taxon>
        <taxon>Acidimicrobiaceae</taxon>
        <taxon>Ferrithrix</taxon>
    </lineage>
</organism>
<dbReference type="EMBL" id="FQUL01000015">
    <property type="protein sequence ID" value="SHE66461.1"/>
    <property type="molecule type" value="Genomic_DNA"/>
</dbReference>
<dbReference type="PROSITE" id="PS50999">
    <property type="entry name" value="COX2_TM"/>
    <property type="match status" value="1"/>
</dbReference>
<evidence type="ECO:0000259" key="17">
    <source>
        <dbReference type="PROSITE" id="PS50857"/>
    </source>
</evidence>
<evidence type="ECO:0000256" key="8">
    <source>
        <dbReference type="ARBA" id="ARBA00022982"/>
    </source>
</evidence>
<evidence type="ECO:0000256" key="6">
    <source>
        <dbReference type="ARBA" id="ARBA00022723"/>
    </source>
</evidence>
<dbReference type="AlphaFoldDB" id="A0A1M4VBZ4"/>
<dbReference type="InterPro" id="IPR036257">
    <property type="entry name" value="Cyt_c_oxidase_su2_TM_sf"/>
</dbReference>
<keyword evidence="10 15" id="KW-0186">Copper</keyword>
<comment type="catalytic activity">
    <reaction evidence="13 15">
        <text>4 Fe(II)-[cytochrome c] + O2 + 8 H(+)(in) = 4 Fe(III)-[cytochrome c] + 2 H2O + 4 H(+)(out)</text>
        <dbReference type="Rhea" id="RHEA:11436"/>
        <dbReference type="Rhea" id="RHEA-COMP:10350"/>
        <dbReference type="Rhea" id="RHEA-COMP:14399"/>
        <dbReference type="ChEBI" id="CHEBI:15377"/>
        <dbReference type="ChEBI" id="CHEBI:15378"/>
        <dbReference type="ChEBI" id="CHEBI:15379"/>
        <dbReference type="ChEBI" id="CHEBI:29033"/>
        <dbReference type="ChEBI" id="CHEBI:29034"/>
        <dbReference type="EC" id="7.1.1.9"/>
    </reaction>
</comment>
<evidence type="ECO:0000256" key="12">
    <source>
        <dbReference type="ARBA" id="ARBA00024688"/>
    </source>
</evidence>
<dbReference type="GO" id="GO:0005507">
    <property type="term" value="F:copper ion binding"/>
    <property type="evidence" value="ECO:0007669"/>
    <property type="project" value="InterPro"/>
</dbReference>
<dbReference type="RefSeq" id="WP_084660259.1">
    <property type="nucleotide sequence ID" value="NZ_FQUL01000015.1"/>
</dbReference>
<proteinExistence type="inferred from homology"/>
<dbReference type="STRING" id="1121881.SAMN02745225_01270"/>
<dbReference type="GO" id="GO:0042773">
    <property type="term" value="P:ATP synthesis coupled electron transport"/>
    <property type="evidence" value="ECO:0007669"/>
    <property type="project" value="TreeGrafter"/>
</dbReference>
<dbReference type="EC" id="7.1.1.9" evidence="15"/>
<comment type="subcellular location">
    <subcellularLocation>
        <location evidence="14">Cell membrane</location>
        <topology evidence="14">Multi-pass membrane protein</topology>
    </subcellularLocation>
    <subcellularLocation>
        <location evidence="1">Membrane</location>
        <topology evidence="1">Multi-pass membrane protein</topology>
    </subcellularLocation>
</comment>
<dbReference type="PANTHER" id="PTHR22888:SF9">
    <property type="entry name" value="CYTOCHROME C OXIDASE SUBUNIT 2"/>
    <property type="match status" value="1"/>
</dbReference>
<dbReference type="PROSITE" id="PS00078">
    <property type="entry name" value="COX2"/>
    <property type="match status" value="1"/>
</dbReference>
<dbReference type="OrthoDB" id="9781261at2"/>
<evidence type="ECO:0000256" key="4">
    <source>
        <dbReference type="ARBA" id="ARBA00022660"/>
    </source>
</evidence>
<dbReference type="GO" id="GO:0016491">
    <property type="term" value="F:oxidoreductase activity"/>
    <property type="evidence" value="ECO:0007669"/>
    <property type="project" value="InterPro"/>
</dbReference>
<evidence type="ECO:0000313" key="19">
    <source>
        <dbReference type="EMBL" id="SHE66461.1"/>
    </source>
</evidence>
<comment type="similarity">
    <text evidence="2 14">Belongs to the cytochrome c oxidase subunit 2 family.</text>
</comment>